<dbReference type="InterPro" id="IPR056553">
    <property type="entry name" value="KH_Mug60-KHD4"/>
</dbReference>
<evidence type="ECO:0000256" key="2">
    <source>
        <dbReference type="PROSITE-ProRule" id="PRU00117"/>
    </source>
</evidence>
<dbReference type="Pfam" id="PF24563">
    <property type="entry name" value="KH_Mug60-KHD4"/>
    <property type="match status" value="1"/>
</dbReference>
<dbReference type="PROSITE" id="PS50084">
    <property type="entry name" value="KH_TYPE_1"/>
    <property type="match status" value="2"/>
</dbReference>
<feature type="domain" description="K Homology" evidence="3">
    <location>
        <begin position="462"/>
        <end position="542"/>
    </location>
</feature>
<dbReference type="OrthoDB" id="271862at2759"/>
<organism evidence="4 5">
    <name type="scientific">Circinella minor</name>
    <dbReference type="NCBI Taxonomy" id="1195481"/>
    <lineage>
        <taxon>Eukaryota</taxon>
        <taxon>Fungi</taxon>
        <taxon>Fungi incertae sedis</taxon>
        <taxon>Mucoromycota</taxon>
        <taxon>Mucoromycotina</taxon>
        <taxon>Mucoromycetes</taxon>
        <taxon>Mucorales</taxon>
        <taxon>Lichtheimiaceae</taxon>
        <taxon>Circinella</taxon>
    </lineage>
</organism>
<dbReference type="InterPro" id="IPR036612">
    <property type="entry name" value="KH_dom_type_1_sf"/>
</dbReference>
<dbReference type="PANTHER" id="PTHR10627">
    <property type="entry name" value="SCP160"/>
    <property type="match status" value="1"/>
</dbReference>
<dbReference type="AlphaFoldDB" id="A0A8H7S7K8"/>
<evidence type="ECO:0000313" key="5">
    <source>
        <dbReference type="Proteomes" id="UP000646827"/>
    </source>
</evidence>
<dbReference type="Proteomes" id="UP000646827">
    <property type="component" value="Unassembled WGS sequence"/>
</dbReference>
<dbReference type="SMART" id="SM00322">
    <property type="entry name" value="KH"/>
    <property type="match status" value="4"/>
</dbReference>
<reference evidence="4 5" key="1">
    <citation type="submission" date="2020-12" db="EMBL/GenBank/DDBJ databases">
        <title>Metabolic potential, ecology and presence of endohyphal bacteria is reflected in genomic diversity of Mucoromycotina.</title>
        <authorList>
            <person name="Muszewska A."/>
            <person name="Okrasinska A."/>
            <person name="Steczkiewicz K."/>
            <person name="Drgas O."/>
            <person name="Orlowska M."/>
            <person name="Perlinska-Lenart U."/>
            <person name="Aleksandrzak-Piekarczyk T."/>
            <person name="Szatraj K."/>
            <person name="Zielenkiewicz U."/>
            <person name="Pilsyk S."/>
            <person name="Malc E."/>
            <person name="Mieczkowski P."/>
            <person name="Kruszewska J.S."/>
            <person name="Biernat P."/>
            <person name="Pawlowska J."/>
        </authorList>
    </citation>
    <scope>NUCLEOTIDE SEQUENCE [LARGE SCALE GENOMIC DNA]</scope>
    <source>
        <strain evidence="4 5">CBS 142.35</strain>
    </source>
</reference>
<dbReference type="PANTHER" id="PTHR10627:SF76">
    <property type="entry name" value="KH DOMAIN-CONTAINING PROTEIN YLL032C"/>
    <property type="match status" value="1"/>
</dbReference>
<name>A0A8H7S7K8_9FUNG</name>
<dbReference type="CDD" id="cd00105">
    <property type="entry name" value="KH-I"/>
    <property type="match status" value="1"/>
</dbReference>
<sequence>MAAYMAYSLCLAVSEGQTSITDPTSIASLRDRFMSRHSRLYDAQFSNTRLPHIPNKLFLNVVVSGSPTTVLTARGELLRQSPVESKLTITSFNPECIHNGNKHRLIQGLNEIANETNCKIIISNASEPDIHIFGAFDSTEIARVRSLVLLDQMMGLRTDTLDIPYYLHNLIAGRKHNYLQSIMEETATNIYLQSAFTKIGCTQHMATPVGERSGTIHLTGESNGIARAKEMINKLMIRKSKSMYHKQSTMHPRKLDWILLHQQDQLRRILGDNGSFVSFPALGSGSNTVTVYAENRINAERTLRSLNHLAYKIYEVSFNAKSKNDGAHNSDDFVELSSSPEALAQLVGKISQASGAELSYRNDTGRFEAFGTEQAVQNAYRILSGIPVLKLHHSLSVFAVELASDQREFLSGKKNGKVNKIMKTCGVRIKFLAFNEYNFVITIESDDTDKALEGLTMLQDELPAETSFFVPEIYHRRIIGVAGKNIQRVMKRFGVYVKFSGAEEFTSLGGYFENEHNVVARTPTKNRTNLDNLKAAVMEFVTFQKDRDFISSTIRIPYHLHRDISTRHGSEIRETGRLHNTRVWWPERIGTDEVTVVGPASHIATTLQLVNSIITREAHLVIPFTDALQDVLTTKTNLFKKLTDQIQIETKVQVLIPNNNNKSNANDSNNNDDIIASNIHLMYNHNSMYIIRLRYQQSHEQNVASAKEMLLNFFKGHHVSVEPTATLLSKSEGLSPGLISPASGDSCLNIDQEALASIPSPTPVNDDDISKQHQRDYSMFDPHHPAPPTSLPAFDGSGWSVFPDEKRKINSNNNNKIGEAPLSLKDDPLRAIFENMPSSPLHNTRENGIHPLDRSISENPARRQSSAAVISASMPGKNIWASPRMQASISYSPRSHQGPKYTSLGAHTRDIETDTTTRSFMAPPRPYTSFSATTLSGQSHRSGYHQSMPDILFGREIFSNPYLTNLPTPPHSTGDTMFKGPPIPSTSWAHQLPTPPPSSTLSYAAPTTTTSINANSSQFHYRKVEKNPNTGNFHIEEQQPTTLYA</sequence>
<keyword evidence="5" id="KW-1185">Reference proteome</keyword>
<dbReference type="Gene3D" id="3.30.1370.10">
    <property type="entry name" value="K Homology domain, type 1"/>
    <property type="match status" value="3"/>
</dbReference>
<dbReference type="CDD" id="cd22453">
    <property type="entry name" value="KH-I_MUG60_like"/>
    <property type="match status" value="1"/>
</dbReference>
<feature type="domain" description="K Homology" evidence="3">
    <location>
        <begin position="548"/>
        <end position="615"/>
    </location>
</feature>
<gene>
    <name evidence="4" type="ORF">INT45_012850</name>
</gene>
<dbReference type="EMBL" id="JAEPRB010000045">
    <property type="protein sequence ID" value="KAG2224282.1"/>
    <property type="molecule type" value="Genomic_DNA"/>
</dbReference>
<proteinExistence type="predicted"/>
<evidence type="ECO:0000259" key="3">
    <source>
        <dbReference type="SMART" id="SM00322"/>
    </source>
</evidence>
<dbReference type="GO" id="GO:0003729">
    <property type="term" value="F:mRNA binding"/>
    <property type="evidence" value="ECO:0007669"/>
    <property type="project" value="TreeGrafter"/>
</dbReference>
<accession>A0A8H7S7K8</accession>
<protein>
    <recommendedName>
        <fullName evidence="3">K Homology domain-containing protein</fullName>
    </recommendedName>
</protein>
<dbReference type="SUPFAM" id="SSF54791">
    <property type="entry name" value="Eukaryotic type KH-domain (KH-domain type I)"/>
    <property type="match status" value="4"/>
</dbReference>
<feature type="domain" description="K Homology" evidence="3">
    <location>
        <begin position="155"/>
        <end position="237"/>
    </location>
</feature>
<dbReference type="Pfam" id="PF00013">
    <property type="entry name" value="KH_1"/>
    <property type="match status" value="1"/>
</dbReference>
<keyword evidence="2" id="KW-0694">RNA-binding</keyword>
<dbReference type="GO" id="GO:0005737">
    <property type="term" value="C:cytoplasm"/>
    <property type="evidence" value="ECO:0007669"/>
    <property type="project" value="TreeGrafter"/>
</dbReference>
<dbReference type="InterPro" id="IPR004088">
    <property type="entry name" value="KH_dom_type_1"/>
</dbReference>
<evidence type="ECO:0000313" key="4">
    <source>
        <dbReference type="EMBL" id="KAG2224282.1"/>
    </source>
</evidence>
<feature type="domain" description="K Homology" evidence="3">
    <location>
        <begin position="394"/>
        <end position="460"/>
    </location>
</feature>
<comment type="caution">
    <text evidence="4">The sequence shown here is derived from an EMBL/GenBank/DDBJ whole genome shotgun (WGS) entry which is preliminary data.</text>
</comment>
<dbReference type="InterPro" id="IPR004087">
    <property type="entry name" value="KH_dom"/>
</dbReference>
<keyword evidence="1" id="KW-0677">Repeat</keyword>
<evidence type="ECO:0000256" key="1">
    <source>
        <dbReference type="ARBA" id="ARBA00022737"/>
    </source>
</evidence>